<organism evidence="1 2">
    <name type="scientific">Frankia canadensis</name>
    <dbReference type="NCBI Taxonomy" id="1836972"/>
    <lineage>
        <taxon>Bacteria</taxon>
        <taxon>Bacillati</taxon>
        <taxon>Actinomycetota</taxon>
        <taxon>Actinomycetes</taxon>
        <taxon>Frankiales</taxon>
        <taxon>Frankiaceae</taxon>
        <taxon>Frankia</taxon>
    </lineage>
</organism>
<accession>A0A2I2L1N2</accession>
<dbReference type="EMBL" id="FZMO01000549">
    <property type="protein sequence ID" value="SNQ51831.1"/>
    <property type="molecule type" value="Genomic_DNA"/>
</dbReference>
<evidence type="ECO:0000313" key="1">
    <source>
        <dbReference type="EMBL" id="SNQ51831.1"/>
    </source>
</evidence>
<dbReference type="AlphaFoldDB" id="A0A2I2L1N2"/>
<evidence type="ECO:0000313" key="2">
    <source>
        <dbReference type="Proteomes" id="UP000234331"/>
    </source>
</evidence>
<dbReference type="Proteomes" id="UP000234331">
    <property type="component" value="Unassembled WGS sequence"/>
</dbReference>
<protein>
    <submittedName>
        <fullName evidence="1">Uncharacterized protein</fullName>
    </submittedName>
</protein>
<reference evidence="1 2" key="1">
    <citation type="submission" date="2017-06" db="EMBL/GenBank/DDBJ databases">
        <authorList>
            <person name="Kim H.J."/>
            <person name="Triplett B.A."/>
        </authorList>
    </citation>
    <scope>NUCLEOTIDE SEQUENCE [LARGE SCALE GENOMIC DNA]</scope>
    <source>
        <strain evidence="1">FRACA_ARgP5</strain>
    </source>
</reference>
<name>A0A2I2L1N2_9ACTN</name>
<keyword evidence="2" id="KW-1185">Reference proteome</keyword>
<proteinExistence type="predicted"/>
<sequence>MPARLRRELSRFLADFAPAPGAGRCLTPPRGRYPAQCVAFDVLGYLQVGRELGVRHPTMG</sequence>
<gene>
    <name evidence="1" type="ORF">FRACA_810022</name>
</gene>